<evidence type="ECO:0000313" key="2">
    <source>
        <dbReference type="EMBL" id="PRO74658.1"/>
    </source>
</evidence>
<gene>
    <name evidence="2" type="ORF">C6Y40_05245</name>
</gene>
<keyword evidence="1" id="KW-1133">Transmembrane helix</keyword>
<reference evidence="3" key="1">
    <citation type="journal article" date="2020" name="Int. J. Syst. Evol. Microbiol.">
        <title>Alteromonas alba sp. nov., a marine bacterium isolated from the seawater of the West Pacific Ocean.</title>
        <authorList>
            <person name="Sun C."/>
            <person name="Wu Y.-H."/>
            <person name="Xamxidin M."/>
            <person name="Cheng H."/>
            <person name="Xu X.-W."/>
        </authorList>
    </citation>
    <scope>NUCLEOTIDE SEQUENCE [LARGE SCALE GENOMIC DNA]</scope>
    <source>
        <strain evidence="3">190</strain>
    </source>
</reference>
<dbReference type="Proteomes" id="UP000238949">
    <property type="component" value="Unassembled WGS sequence"/>
</dbReference>
<keyword evidence="1" id="KW-0812">Transmembrane</keyword>
<accession>A0A2S9VDW9</accession>
<comment type="caution">
    <text evidence="2">The sequence shown here is derived from an EMBL/GenBank/DDBJ whole genome shotgun (WGS) entry which is preliminary data.</text>
</comment>
<evidence type="ECO:0000256" key="1">
    <source>
        <dbReference type="SAM" id="Phobius"/>
    </source>
</evidence>
<sequence length="185" mass="20080">MTTQQHVDVSNQQVIKGLGIASLLAVVLSVTVVLPAEYNKDFTGIGSLLGLTSMKTAVAGEEMQISSGADFILANSEGEYATKTLTIEIPEYEGIEVKALMDEGNGVSFTWQTDGAPLYMDMHGEKLNSDEFESYKKAKAIAGDNGIFKAPFKGTHGWYWQNMSEQPVTVTVTVAGFYHSLKTKN</sequence>
<evidence type="ECO:0000313" key="3">
    <source>
        <dbReference type="Proteomes" id="UP000238949"/>
    </source>
</evidence>
<keyword evidence="1" id="KW-0472">Membrane</keyword>
<feature type="transmembrane region" description="Helical" evidence="1">
    <location>
        <begin position="14"/>
        <end position="34"/>
    </location>
</feature>
<dbReference type="EMBL" id="PVNP01000046">
    <property type="protein sequence ID" value="PRO74658.1"/>
    <property type="molecule type" value="Genomic_DNA"/>
</dbReference>
<proteinExistence type="predicted"/>
<evidence type="ECO:0008006" key="4">
    <source>
        <dbReference type="Google" id="ProtNLM"/>
    </source>
</evidence>
<protein>
    <recommendedName>
        <fullName evidence="4">Transmembrane anchor protein</fullName>
    </recommendedName>
</protein>
<dbReference type="AlphaFoldDB" id="A0A2S9VDW9"/>
<name>A0A2S9VDW9_9ALTE</name>
<dbReference type="RefSeq" id="WP_105933671.1">
    <property type="nucleotide sequence ID" value="NZ_PVNP01000046.1"/>
</dbReference>
<organism evidence="2 3">
    <name type="scientific">Alteromonas alba</name>
    <dbReference type="NCBI Taxonomy" id="2079529"/>
    <lineage>
        <taxon>Bacteria</taxon>
        <taxon>Pseudomonadati</taxon>
        <taxon>Pseudomonadota</taxon>
        <taxon>Gammaproteobacteria</taxon>
        <taxon>Alteromonadales</taxon>
        <taxon>Alteromonadaceae</taxon>
        <taxon>Alteromonas/Salinimonas group</taxon>
        <taxon>Alteromonas</taxon>
    </lineage>
</organism>
<keyword evidence="3" id="KW-1185">Reference proteome</keyword>
<dbReference type="OrthoDB" id="952847at2"/>